<evidence type="ECO:0000313" key="4">
    <source>
        <dbReference type="Proteomes" id="UP000070394"/>
    </source>
</evidence>
<dbReference type="PATRIC" id="fig|467210.3.peg.2677"/>
<dbReference type="EMBL" id="LSDA01000141">
    <property type="protein sequence ID" value="KXB53173.1"/>
    <property type="molecule type" value="Genomic_DNA"/>
</dbReference>
<sequence>MKAIDNGKEIEMKKIKLAICAVFSFILLMSININVFAGEWKFDGPKEWQWWYRNDDGSYPHDTWSHINGKWYHFDSNGYLDVGYRKFDGKYYILEQHGDKIGQMRENEKHRSYSVAADGAVHIYNITFSEDDDVAKSKFEETGEKVFDVLRDFKLYSGSLDQDDFTYTTAIDSYDYLRFPNHTQQKPEDIQFFERNYTNYPAAYIVDVINKNPDTDIYDEIILRDLINDSFHTSGDYGSVVCEDEWGESNVGNFNYMDMGNNKVKIFFCYY</sequence>
<gene>
    <name evidence="3" type="ORF">HMPREF1866_02702</name>
</gene>
<dbReference type="RefSeq" id="WP_060932229.1">
    <property type="nucleotide sequence ID" value="NZ_KQ959848.1"/>
</dbReference>
<dbReference type="AlphaFoldDB" id="A0A133ZCN0"/>
<evidence type="ECO:0000256" key="2">
    <source>
        <dbReference type="PROSITE-ProRule" id="PRU00591"/>
    </source>
</evidence>
<keyword evidence="1" id="KW-0677">Repeat</keyword>
<evidence type="ECO:0000313" key="3">
    <source>
        <dbReference type="EMBL" id="KXB53173.1"/>
    </source>
</evidence>
<reference evidence="4" key="1">
    <citation type="submission" date="2016-01" db="EMBL/GenBank/DDBJ databases">
        <authorList>
            <person name="Mitreva M."/>
            <person name="Pepin K.H."/>
            <person name="Mihindukulasuriya K.A."/>
            <person name="Fulton R."/>
            <person name="Fronick C."/>
            <person name="O'Laughlin M."/>
            <person name="Miner T."/>
            <person name="Herter B."/>
            <person name="Rosa B.A."/>
            <person name="Cordes M."/>
            <person name="Tomlinson C."/>
            <person name="Wollam A."/>
            <person name="Palsikar V.B."/>
            <person name="Mardis E.R."/>
            <person name="Wilson R.K."/>
        </authorList>
    </citation>
    <scope>NUCLEOTIDE SEQUENCE [LARGE SCALE GENOMIC DNA]</scope>
    <source>
        <strain evidence="4">DNF00896</strain>
    </source>
</reference>
<name>A0A133ZCN0_9FIRM</name>
<feature type="repeat" description="Cell wall-binding" evidence="2">
    <location>
        <begin position="61"/>
        <end position="80"/>
    </location>
</feature>
<dbReference type="InterPro" id="IPR018337">
    <property type="entry name" value="Cell_wall/Cho-bd_repeat"/>
</dbReference>
<protein>
    <submittedName>
        <fullName evidence="3">Cell wall-binding repeat protein</fullName>
    </submittedName>
</protein>
<dbReference type="Gene3D" id="2.10.270.10">
    <property type="entry name" value="Cholin Binding"/>
    <property type="match status" value="1"/>
</dbReference>
<proteinExistence type="predicted"/>
<organism evidence="3 4">
    <name type="scientific">Lachnoanaerobaculum saburreum</name>
    <dbReference type="NCBI Taxonomy" id="467210"/>
    <lineage>
        <taxon>Bacteria</taxon>
        <taxon>Bacillati</taxon>
        <taxon>Bacillota</taxon>
        <taxon>Clostridia</taxon>
        <taxon>Lachnospirales</taxon>
        <taxon>Lachnospiraceae</taxon>
        <taxon>Lachnoanaerobaculum</taxon>
    </lineage>
</organism>
<dbReference type="PROSITE" id="PS51170">
    <property type="entry name" value="CW"/>
    <property type="match status" value="1"/>
</dbReference>
<dbReference type="Pfam" id="PF01473">
    <property type="entry name" value="Choline_bind_1"/>
    <property type="match status" value="1"/>
</dbReference>
<evidence type="ECO:0000256" key="1">
    <source>
        <dbReference type="ARBA" id="ARBA00022737"/>
    </source>
</evidence>
<dbReference type="Proteomes" id="UP000070394">
    <property type="component" value="Unassembled WGS sequence"/>
</dbReference>
<comment type="caution">
    <text evidence="3">The sequence shown here is derived from an EMBL/GenBank/DDBJ whole genome shotgun (WGS) entry which is preliminary data.</text>
</comment>
<dbReference type="OrthoDB" id="1912376at2"/>
<keyword evidence="4" id="KW-1185">Reference proteome</keyword>
<dbReference type="SUPFAM" id="SSF69360">
    <property type="entry name" value="Cell wall binding repeat"/>
    <property type="match status" value="1"/>
</dbReference>
<accession>A0A133ZCN0</accession>
<dbReference type="STRING" id="467210.HMPREF1866_02702"/>